<feature type="binding site" evidence="14">
    <location>
        <position position="103"/>
    </location>
    <ligand>
        <name>FAD</name>
        <dbReference type="ChEBI" id="CHEBI:57692"/>
    </ligand>
</feature>
<feature type="binding site" evidence="14">
    <location>
        <position position="121"/>
    </location>
    <ligand>
        <name>FAD</name>
        <dbReference type="ChEBI" id="CHEBI:57692"/>
    </ligand>
</feature>
<comment type="subcellular location">
    <subcellularLocation>
        <location evidence="2">Mitochondrion outer membrane</location>
        <topology evidence="2">Single-pass membrane protein</topology>
    </subcellularLocation>
</comment>
<dbReference type="HOGENOM" id="CLU_003827_9_1_1"/>
<dbReference type="AlphaFoldDB" id="W6MTJ2"/>
<dbReference type="Pfam" id="PF00970">
    <property type="entry name" value="FAD_binding_6"/>
    <property type="match status" value="1"/>
</dbReference>
<dbReference type="PRINTS" id="PR00406">
    <property type="entry name" value="CYTB5RDTASE"/>
</dbReference>
<dbReference type="InterPro" id="IPR001709">
    <property type="entry name" value="Flavoprot_Pyr_Nucl_cyt_Rdtase"/>
</dbReference>
<dbReference type="SUPFAM" id="SSF63380">
    <property type="entry name" value="Riboflavin synthase domain-like"/>
    <property type="match status" value="1"/>
</dbReference>
<evidence type="ECO:0000256" key="3">
    <source>
        <dbReference type="ARBA" id="ARBA00006105"/>
    </source>
</evidence>
<evidence type="ECO:0000313" key="18">
    <source>
        <dbReference type="Proteomes" id="UP000019384"/>
    </source>
</evidence>
<keyword evidence="6" id="KW-1000">Mitochondrion outer membrane</keyword>
<feature type="binding site" evidence="14">
    <location>
        <position position="129"/>
    </location>
    <ligand>
        <name>FAD</name>
        <dbReference type="ChEBI" id="CHEBI:57692"/>
    </ligand>
</feature>
<evidence type="ECO:0000256" key="15">
    <source>
        <dbReference type="RuleBase" id="RU361226"/>
    </source>
</evidence>
<dbReference type="GO" id="GO:0090524">
    <property type="term" value="F:cytochrome-b5 reductase activity, acting on NADH"/>
    <property type="evidence" value="ECO:0007669"/>
    <property type="project" value="UniProtKB-EC"/>
</dbReference>
<dbReference type="InterPro" id="IPR001834">
    <property type="entry name" value="CBR-like"/>
</dbReference>
<evidence type="ECO:0000256" key="14">
    <source>
        <dbReference type="PIRSR" id="PIRSR601834-1"/>
    </source>
</evidence>
<dbReference type="PROSITE" id="PS51384">
    <property type="entry name" value="FAD_FR"/>
    <property type="match status" value="1"/>
</dbReference>
<feature type="binding site" evidence="14">
    <location>
        <position position="119"/>
    </location>
    <ligand>
        <name>FAD</name>
        <dbReference type="ChEBI" id="CHEBI:57692"/>
    </ligand>
</feature>
<dbReference type="STRING" id="1382522.W6MTJ2"/>
<feature type="binding site" evidence="14">
    <location>
        <position position="104"/>
    </location>
    <ligand>
        <name>FAD</name>
        <dbReference type="ChEBI" id="CHEBI:57692"/>
    </ligand>
</feature>
<dbReference type="InterPro" id="IPR017938">
    <property type="entry name" value="Riboflavin_synthase-like_b-brl"/>
</dbReference>
<evidence type="ECO:0000256" key="11">
    <source>
        <dbReference type="ARBA" id="ARBA00023128"/>
    </source>
</evidence>
<dbReference type="FunFam" id="2.40.30.10:FF:000032">
    <property type="entry name" value="NADH-cytochrome b5 reductase"/>
    <property type="match status" value="1"/>
</dbReference>
<dbReference type="GO" id="GO:0005741">
    <property type="term" value="C:mitochondrial outer membrane"/>
    <property type="evidence" value="ECO:0007669"/>
    <property type="project" value="UniProtKB-SubCell"/>
</dbReference>
<dbReference type="EMBL" id="HG793131">
    <property type="protein sequence ID" value="CDK30054.1"/>
    <property type="molecule type" value="Genomic_DNA"/>
</dbReference>
<keyword evidence="5" id="KW-0812">Transmembrane</keyword>
<feature type="binding site" evidence="14">
    <location>
        <position position="128"/>
    </location>
    <ligand>
        <name>FAD</name>
        <dbReference type="ChEBI" id="CHEBI:57692"/>
    </ligand>
</feature>
<evidence type="ECO:0000256" key="13">
    <source>
        <dbReference type="ARBA" id="ARBA00047682"/>
    </source>
</evidence>
<keyword evidence="7 14" id="KW-0274">FAD</keyword>
<keyword evidence="9 15" id="KW-0560">Oxidoreductase</keyword>
<evidence type="ECO:0000259" key="16">
    <source>
        <dbReference type="PROSITE" id="PS51384"/>
    </source>
</evidence>
<dbReference type="PRINTS" id="PR00371">
    <property type="entry name" value="FPNCR"/>
</dbReference>
<dbReference type="InterPro" id="IPR017927">
    <property type="entry name" value="FAD-bd_FR_type"/>
</dbReference>
<keyword evidence="12" id="KW-0472">Membrane</keyword>
<reference evidence="17" key="2">
    <citation type="submission" date="2014-02" db="EMBL/GenBank/DDBJ databases">
        <title>Complete DNA sequence of /Kuraishia capsulata/ illustrates novel genomic features among budding yeasts (/Saccharomycotina/).</title>
        <authorList>
            <person name="Morales L."/>
            <person name="Noel B."/>
            <person name="Porcel B."/>
            <person name="Marcet-Houben M."/>
            <person name="Hullo M-F."/>
            <person name="Sacerdot C."/>
            <person name="Tekaia F."/>
            <person name="Leh-Louis V."/>
            <person name="Despons L."/>
            <person name="Khanna V."/>
            <person name="Aury J-M."/>
            <person name="Barbe V."/>
            <person name="Couloux A."/>
            <person name="Labadie K."/>
            <person name="Pelletier E."/>
            <person name="Souciet J-L."/>
            <person name="Boekhout T."/>
            <person name="Gabaldon T."/>
            <person name="Wincker P."/>
            <person name="Dujon B."/>
        </authorList>
    </citation>
    <scope>NUCLEOTIDE SEQUENCE</scope>
    <source>
        <strain evidence="17">CBS 1993</strain>
    </source>
</reference>
<dbReference type="Gene3D" id="3.40.50.80">
    <property type="entry name" value="Nucleotide-binding domain of ferredoxin-NADP reductase (FNR) module"/>
    <property type="match status" value="1"/>
</dbReference>
<dbReference type="OrthoDB" id="432685at2759"/>
<dbReference type="InterPro" id="IPR039261">
    <property type="entry name" value="FNR_nucleotide-bd"/>
</dbReference>
<dbReference type="Gene3D" id="2.40.30.10">
    <property type="entry name" value="Translation factors"/>
    <property type="match status" value="1"/>
</dbReference>
<accession>W6MTJ2</accession>
<evidence type="ECO:0000256" key="2">
    <source>
        <dbReference type="ARBA" id="ARBA00004572"/>
    </source>
</evidence>
<dbReference type="RefSeq" id="XP_022462032.1">
    <property type="nucleotide sequence ID" value="XM_022605318.1"/>
</dbReference>
<protein>
    <recommendedName>
        <fullName evidence="15">NADH-cytochrome b5 reductase</fullName>
        <ecNumber evidence="15">1.6.2.2</ecNumber>
    </recommendedName>
</protein>
<dbReference type="SUPFAM" id="SSF52343">
    <property type="entry name" value="Ferredoxin reductase-like, C-terminal NADP-linked domain"/>
    <property type="match status" value="1"/>
</dbReference>
<feature type="binding site" evidence="14">
    <location>
        <position position="127"/>
    </location>
    <ligand>
        <name>FAD</name>
        <dbReference type="ChEBI" id="CHEBI:57692"/>
    </ligand>
</feature>
<evidence type="ECO:0000256" key="4">
    <source>
        <dbReference type="ARBA" id="ARBA00022630"/>
    </source>
</evidence>
<keyword evidence="18" id="KW-1185">Reference proteome</keyword>
<keyword evidence="10 15" id="KW-0520">NAD</keyword>
<sequence>MLSSISIKKLTTRFIVPAIGLSASIGYYHTLNNMAPISNDSPVTFVGGDDWIDLKVKKIVDVTHDTYKVFFELPSPEHVSGLVTASALLAKYVTPKGSNVIRPYTPISEIGEKGELEFVIKRYEGGKMSNHIKELKPEDTLSFKGPIVKWKWQPNQFKEIILLGGGTGITPLYQLVREIAQNPEDNTKVKLFYGNKTPKDVLLHDELSSLASKYPKQVSIVQFVDTPDETWKESVGYISADFLKANLPQPSEDVHIFVCGPPGLYNALSGPKVSPTDQGELTGALKELGFNKNQVFKF</sequence>
<keyword evidence="8" id="KW-1133">Transmembrane helix</keyword>
<evidence type="ECO:0000256" key="12">
    <source>
        <dbReference type="ARBA" id="ARBA00023136"/>
    </source>
</evidence>
<gene>
    <name evidence="17" type="ORF">KUCA_T00006049001</name>
</gene>
<evidence type="ECO:0000256" key="9">
    <source>
        <dbReference type="ARBA" id="ARBA00023002"/>
    </source>
</evidence>
<comment type="cofactor">
    <cofactor evidence="1 14 15">
        <name>FAD</name>
        <dbReference type="ChEBI" id="CHEBI:57692"/>
    </cofactor>
</comment>
<evidence type="ECO:0000256" key="10">
    <source>
        <dbReference type="ARBA" id="ARBA00023027"/>
    </source>
</evidence>
<organism evidence="17 18">
    <name type="scientific">Kuraishia capsulata CBS 1993</name>
    <dbReference type="NCBI Taxonomy" id="1382522"/>
    <lineage>
        <taxon>Eukaryota</taxon>
        <taxon>Fungi</taxon>
        <taxon>Dikarya</taxon>
        <taxon>Ascomycota</taxon>
        <taxon>Saccharomycotina</taxon>
        <taxon>Pichiomycetes</taxon>
        <taxon>Pichiales</taxon>
        <taxon>Pichiaceae</taxon>
        <taxon>Kuraishia</taxon>
    </lineage>
</organism>
<evidence type="ECO:0000313" key="17">
    <source>
        <dbReference type="EMBL" id="CDK30054.1"/>
    </source>
</evidence>
<feature type="binding site" evidence="14">
    <location>
        <position position="170"/>
    </location>
    <ligand>
        <name>FAD</name>
        <dbReference type="ChEBI" id="CHEBI:57692"/>
    </ligand>
</feature>
<feature type="binding site" evidence="14">
    <location>
        <position position="102"/>
    </location>
    <ligand>
        <name>FAD</name>
        <dbReference type="ChEBI" id="CHEBI:57692"/>
    </ligand>
</feature>
<dbReference type="PANTHER" id="PTHR19370:SF171">
    <property type="entry name" value="NADH-CYTOCHROME B5 REDUCTASE 2"/>
    <property type="match status" value="1"/>
</dbReference>
<dbReference type="FunFam" id="3.40.50.80:FF:000009">
    <property type="entry name" value="NADH-cytochrome b5 reductase"/>
    <property type="match status" value="1"/>
</dbReference>
<evidence type="ECO:0000256" key="8">
    <source>
        <dbReference type="ARBA" id="ARBA00022989"/>
    </source>
</evidence>
<feature type="domain" description="FAD-binding FR-type" evidence="16">
    <location>
        <begin position="49"/>
        <end position="153"/>
    </location>
</feature>
<dbReference type="CDD" id="cd06183">
    <property type="entry name" value="cyt_b5_reduct_like"/>
    <property type="match status" value="1"/>
</dbReference>
<dbReference type="InterPro" id="IPR001433">
    <property type="entry name" value="OxRdtase_FAD/NAD-bd"/>
</dbReference>
<dbReference type="GeneID" id="34523420"/>
<keyword evidence="11" id="KW-0496">Mitochondrion</keyword>
<comment type="catalytic activity">
    <reaction evidence="13 15">
        <text>2 Fe(III)-[cytochrome b5] + NADH = 2 Fe(II)-[cytochrome b5] + NAD(+) + H(+)</text>
        <dbReference type="Rhea" id="RHEA:46680"/>
        <dbReference type="Rhea" id="RHEA-COMP:10438"/>
        <dbReference type="Rhea" id="RHEA-COMP:10439"/>
        <dbReference type="ChEBI" id="CHEBI:15378"/>
        <dbReference type="ChEBI" id="CHEBI:29033"/>
        <dbReference type="ChEBI" id="CHEBI:29034"/>
        <dbReference type="ChEBI" id="CHEBI:57540"/>
        <dbReference type="ChEBI" id="CHEBI:57945"/>
        <dbReference type="EC" id="1.6.2.2"/>
    </reaction>
</comment>
<dbReference type="GO" id="GO:0006696">
    <property type="term" value="P:ergosterol biosynthetic process"/>
    <property type="evidence" value="ECO:0007669"/>
    <property type="project" value="TreeGrafter"/>
</dbReference>
<name>W6MTJ2_9ASCO</name>
<keyword evidence="4 14" id="KW-0285">Flavoprotein</keyword>
<dbReference type="Pfam" id="PF00175">
    <property type="entry name" value="NAD_binding_1"/>
    <property type="match status" value="1"/>
</dbReference>
<evidence type="ECO:0000256" key="7">
    <source>
        <dbReference type="ARBA" id="ARBA00022827"/>
    </source>
</evidence>
<evidence type="ECO:0000256" key="6">
    <source>
        <dbReference type="ARBA" id="ARBA00022787"/>
    </source>
</evidence>
<dbReference type="PANTHER" id="PTHR19370">
    <property type="entry name" value="NADH-CYTOCHROME B5 REDUCTASE"/>
    <property type="match status" value="1"/>
</dbReference>
<evidence type="ECO:0000256" key="1">
    <source>
        <dbReference type="ARBA" id="ARBA00001974"/>
    </source>
</evidence>
<dbReference type="Proteomes" id="UP000019384">
    <property type="component" value="Unassembled WGS sequence"/>
</dbReference>
<dbReference type="InterPro" id="IPR008333">
    <property type="entry name" value="Cbr1-like_FAD-bd_dom"/>
</dbReference>
<reference evidence="17" key="1">
    <citation type="submission" date="2013-12" db="EMBL/GenBank/DDBJ databases">
        <authorList>
            <person name="Genoscope - CEA"/>
        </authorList>
    </citation>
    <scope>NUCLEOTIDE SEQUENCE</scope>
    <source>
        <strain evidence="17">CBS 1993</strain>
    </source>
</reference>
<comment type="similarity">
    <text evidence="3 15">Belongs to the flavoprotein pyridine nucleotide cytochrome reductase family.</text>
</comment>
<dbReference type="EC" id="1.6.2.2" evidence="15"/>
<proteinExistence type="inferred from homology"/>
<evidence type="ECO:0000256" key="5">
    <source>
        <dbReference type="ARBA" id="ARBA00022692"/>
    </source>
</evidence>